<dbReference type="NCBIfam" id="TIGR02532">
    <property type="entry name" value="IV_pilin_GFxxxE"/>
    <property type="match status" value="1"/>
</dbReference>
<dbReference type="GO" id="GO:0005886">
    <property type="term" value="C:plasma membrane"/>
    <property type="evidence" value="ECO:0007669"/>
    <property type="project" value="UniProtKB-SubCell"/>
</dbReference>
<proteinExistence type="inferred from homology"/>
<organism evidence="12 13">
    <name type="scientific">Shewanella maritima</name>
    <dbReference type="NCBI Taxonomy" id="2520507"/>
    <lineage>
        <taxon>Bacteria</taxon>
        <taxon>Pseudomonadati</taxon>
        <taxon>Pseudomonadota</taxon>
        <taxon>Gammaproteobacteria</taxon>
        <taxon>Alteromonadales</taxon>
        <taxon>Shewanellaceae</taxon>
        <taxon>Shewanella</taxon>
    </lineage>
</organism>
<keyword evidence="6" id="KW-0812">Transmembrane</keyword>
<dbReference type="InterPro" id="IPR022346">
    <property type="entry name" value="T2SS_GspH"/>
</dbReference>
<evidence type="ECO:0000259" key="11">
    <source>
        <dbReference type="Pfam" id="PF12019"/>
    </source>
</evidence>
<dbReference type="Pfam" id="PF12019">
    <property type="entry name" value="GspH"/>
    <property type="match status" value="1"/>
</dbReference>
<keyword evidence="4" id="KW-0488">Methylation</keyword>
<name>A0A411PKB9_9GAMM</name>
<keyword evidence="7" id="KW-1133">Transmembrane helix</keyword>
<dbReference type="GO" id="GO:0015627">
    <property type="term" value="C:type II protein secretion system complex"/>
    <property type="evidence" value="ECO:0007669"/>
    <property type="project" value="InterPro"/>
</dbReference>
<dbReference type="RefSeq" id="WP_130601601.1">
    <property type="nucleotide sequence ID" value="NZ_CP036200.1"/>
</dbReference>
<comment type="similarity">
    <text evidence="9">Belongs to the GSP H family.</text>
</comment>
<evidence type="ECO:0000256" key="3">
    <source>
        <dbReference type="ARBA" id="ARBA00022475"/>
    </source>
</evidence>
<evidence type="ECO:0000256" key="6">
    <source>
        <dbReference type="ARBA" id="ARBA00022692"/>
    </source>
</evidence>
<protein>
    <recommendedName>
        <fullName evidence="2">Type II secretion system protein H</fullName>
    </recommendedName>
    <alternativeName>
        <fullName evidence="10">General secretion pathway protein H</fullName>
    </alternativeName>
</protein>
<evidence type="ECO:0000313" key="12">
    <source>
        <dbReference type="EMBL" id="QBF83964.1"/>
    </source>
</evidence>
<evidence type="ECO:0000256" key="4">
    <source>
        <dbReference type="ARBA" id="ARBA00022481"/>
    </source>
</evidence>
<evidence type="ECO:0000256" key="10">
    <source>
        <dbReference type="ARBA" id="ARBA00030775"/>
    </source>
</evidence>
<evidence type="ECO:0000256" key="9">
    <source>
        <dbReference type="ARBA" id="ARBA00025772"/>
    </source>
</evidence>
<evidence type="ECO:0000256" key="7">
    <source>
        <dbReference type="ARBA" id="ARBA00022989"/>
    </source>
</evidence>
<dbReference type="Proteomes" id="UP000291106">
    <property type="component" value="Chromosome"/>
</dbReference>
<dbReference type="PROSITE" id="PS00409">
    <property type="entry name" value="PROKAR_NTER_METHYL"/>
    <property type="match status" value="1"/>
</dbReference>
<dbReference type="EMBL" id="CP036200">
    <property type="protein sequence ID" value="QBF83964.1"/>
    <property type="molecule type" value="Genomic_DNA"/>
</dbReference>
<sequence length="171" mass="19209">MHTRTQGFSLIELMTTLVIASSLTLTALPSFLALKQKIRSQTHVSKVQSFIQLGRNHALTYGKPVTICHLENNRCDNNWQLGMTAFFDSGTRNQLDGDDKIIKVFEAFPTQDIAYYNRKAIRFKIDGFASGTNGTFRYCPDTNTSPHSRAVIVNQAGRVRFSTAKKIECKS</sequence>
<accession>A0A411PKB9</accession>
<dbReference type="SUPFAM" id="SSF54523">
    <property type="entry name" value="Pili subunits"/>
    <property type="match status" value="1"/>
</dbReference>
<dbReference type="Pfam" id="PF07963">
    <property type="entry name" value="N_methyl"/>
    <property type="match status" value="1"/>
</dbReference>
<evidence type="ECO:0000256" key="1">
    <source>
        <dbReference type="ARBA" id="ARBA00004377"/>
    </source>
</evidence>
<feature type="domain" description="General secretion pathway GspH" evidence="11">
    <location>
        <begin position="45"/>
        <end position="157"/>
    </location>
</feature>
<dbReference type="Gene3D" id="3.55.40.10">
    <property type="entry name" value="minor pseudopilin epsh domain"/>
    <property type="match status" value="1"/>
</dbReference>
<evidence type="ECO:0000313" key="13">
    <source>
        <dbReference type="Proteomes" id="UP000291106"/>
    </source>
</evidence>
<evidence type="ECO:0000256" key="5">
    <source>
        <dbReference type="ARBA" id="ARBA00022519"/>
    </source>
</evidence>
<dbReference type="OrthoDB" id="2313614at2"/>
<dbReference type="InterPro" id="IPR045584">
    <property type="entry name" value="Pilin-like"/>
</dbReference>
<dbReference type="KEGG" id="smai:EXU30_15700"/>
<comment type="subcellular location">
    <subcellularLocation>
        <location evidence="1">Cell inner membrane</location>
        <topology evidence="1">Single-pass membrane protein</topology>
    </subcellularLocation>
</comment>
<evidence type="ECO:0000256" key="8">
    <source>
        <dbReference type="ARBA" id="ARBA00023136"/>
    </source>
</evidence>
<keyword evidence="3" id="KW-1003">Cell membrane</keyword>
<dbReference type="GO" id="GO:0015628">
    <property type="term" value="P:protein secretion by the type II secretion system"/>
    <property type="evidence" value="ECO:0007669"/>
    <property type="project" value="InterPro"/>
</dbReference>
<reference evidence="12 13" key="1">
    <citation type="submission" date="2019-02" db="EMBL/GenBank/DDBJ databases">
        <title>Shewanella sp. D4-2 isolated from Dokdo Island.</title>
        <authorList>
            <person name="Baek K."/>
        </authorList>
    </citation>
    <scope>NUCLEOTIDE SEQUENCE [LARGE SCALE GENOMIC DNA]</scope>
    <source>
        <strain evidence="12 13">D4-2</strain>
    </source>
</reference>
<keyword evidence="13" id="KW-1185">Reference proteome</keyword>
<dbReference type="AlphaFoldDB" id="A0A411PKB9"/>
<dbReference type="InterPro" id="IPR012902">
    <property type="entry name" value="N_methyl_site"/>
</dbReference>
<evidence type="ECO:0000256" key="2">
    <source>
        <dbReference type="ARBA" id="ARBA00021549"/>
    </source>
</evidence>
<gene>
    <name evidence="12" type="ORF">EXU30_15700</name>
</gene>
<keyword evidence="5" id="KW-0997">Cell inner membrane</keyword>
<keyword evidence="8" id="KW-0472">Membrane</keyword>